<evidence type="ECO:0000259" key="13">
    <source>
        <dbReference type="Pfam" id="PF22614"/>
    </source>
</evidence>
<evidence type="ECO:0000256" key="3">
    <source>
        <dbReference type="ARBA" id="ARBA00022538"/>
    </source>
</evidence>
<dbReference type="GO" id="GO:0005267">
    <property type="term" value="F:potassium channel activity"/>
    <property type="evidence" value="ECO:0007669"/>
    <property type="project" value="UniProtKB-KW"/>
</dbReference>
<comment type="subcellular location">
    <subcellularLocation>
        <location evidence="1">Membrane</location>
        <topology evidence="1">Multi-pass membrane protein</topology>
    </subcellularLocation>
</comment>
<keyword evidence="8" id="KW-0406">Ion transport</keyword>
<keyword evidence="6" id="KW-0630">Potassium</keyword>
<keyword evidence="4" id="KW-0812">Transmembrane</keyword>
<sequence length="432" mass="47559">MSDNIRSYFQHRLNELLLSTGELDIGNHPKLVDRLVTSLPKATKGHIIVVCSTLDDMQNFLRPLHQMRRSEPDTVVVFITEKFPTTREWIEAAAFPGVWVMMGDNAAGLHRSLQNARVTQSRSVLFCADLAKLAVGNQFADGAVMQGTLQAHALTLHNEEVSLVCELTQGGFTRRLAETLHRASKSDRGDDDVGGSTARGGAAASSQQEAAKRLRTKSMKKNKNGGSQNGMSGASNADEIEGPMIDMRSPTQTRSVPKLKKSESMLKREEQVLLGEERALECQMEAANLMQGFLHLETAFVAGLTVPTSLLDLLVCQQYFNPHMMSLVQQFILGRDGTATEDGTLGESVMEYRKVPPSYVGISFGDAFERMLDEDGTLIIGLYRVWSKDQAEVQNYVYTNPRLRTNLRASDGLYCIPPSATMPPESSATMPS</sequence>
<keyword evidence="7" id="KW-1133">Transmembrane helix</keyword>
<feature type="compositionally biased region" description="Polar residues" evidence="11">
    <location>
        <begin position="224"/>
        <end position="235"/>
    </location>
</feature>
<dbReference type="Pfam" id="PF22614">
    <property type="entry name" value="Slo-like_RCK"/>
    <property type="match status" value="1"/>
</dbReference>
<protein>
    <recommendedName>
        <fullName evidence="15">Calcium-activated potassium channel BK alpha subunit domain-containing protein</fullName>
    </recommendedName>
</protein>
<evidence type="ECO:0000256" key="6">
    <source>
        <dbReference type="ARBA" id="ARBA00022958"/>
    </source>
</evidence>
<dbReference type="InterPro" id="IPR003148">
    <property type="entry name" value="RCK_N"/>
</dbReference>
<feature type="domain" description="RCK N-terminal" evidence="13">
    <location>
        <begin position="44"/>
        <end position="130"/>
    </location>
</feature>
<keyword evidence="2" id="KW-0813">Transport</keyword>
<proteinExistence type="predicted"/>
<dbReference type="InterPro" id="IPR048735">
    <property type="entry name" value="Slowpoke-like_C"/>
</dbReference>
<evidence type="ECO:0008006" key="15">
    <source>
        <dbReference type="Google" id="ProtNLM"/>
    </source>
</evidence>
<dbReference type="PANTHER" id="PTHR10027:SF10">
    <property type="entry name" value="SLOWPOKE 2, ISOFORM D"/>
    <property type="match status" value="1"/>
</dbReference>
<feature type="region of interest" description="Disordered" evidence="11">
    <location>
        <begin position="181"/>
        <end position="263"/>
    </location>
</feature>
<reference evidence="14" key="1">
    <citation type="submission" date="2021-01" db="EMBL/GenBank/DDBJ databases">
        <authorList>
            <person name="Corre E."/>
            <person name="Pelletier E."/>
            <person name="Niang G."/>
            <person name="Scheremetjew M."/>
            <person name="Finn R."/>
            <person name="Kale V."/>
            <person name="Holt S."/>
            <person name="Cochrane G."/>
            <person name="Meng A."/>
            <person name="Brown T."/>
            <person name="Cohen L."/>
        </authorList>
    </citation>
    <scope>NUCLEOTIDE SEQUENCE</scope>
    <source>
        <strain evidence="14">CCMP443</strain>
    </source>
</reference>
<evidence type="ECO:0000256" key="11">
    <source>
        <dbReference type="SAM" id="MobiDB-lite"/>
    </source>
</evidence>
<name>A0A7S0YPV3_9CRYP</name>
<keyword evidence="10" id="KW-0407">Ion channel</keyword>
<dbReference type="AlphaFoldDB" id="A0A7S0YPV3"/>
<evidence type="ECO:0000256" key="1">
    <source>
        <dbReference type="ARBA" id="ARBA00004141"/>
    </source>
</evidence>
<evidence type="ECO:0000313" key="14">
    <source>
        <dbReference type="EMBL" id="CAD8787257.1"/>
    </source>
</evidence>
<keyword evidence="9" id="KW-0472">Membrane</keyword>
<feature type="compositionally biased region" description="Basic residues" evidence="11">
    <location>
        <begin position="213"/>
        <end position="223"/>
    </location>
</feature>
<evidence type="ECO:0000256" key="5">
    <source>
        <dbReference type="ARBA" id="ARBA00022826"/>
    </source>
</evidence>
<accession>A0A7S0YPV3</accession>
<keyword evidence="5" id="KW-0631">Potassium channel</keyword>
<keyword evidence="3" id="KW-0633">Potassium transport</keyword>
<dbReference type="EMBL" id="HBFN01008325">
    <property type="protein sequence ID" value="CAD8787257.1"/>
    <property type="molecule type" value="Transcribed_RNA"/>
</dbReference>
<organism evidence="14">
    <name type="scientific">Hemiselmis tepida</name>
    <dbReference type="NCBI Taxonomy" id="464990"/>
    <lineage>
        <taxon>Eukaryota</taxon>
        <taxon>Cryptophyceae</taxon>
        <taxon>Cryptomonadales</taxon>
        <taxon>Hemiselmidaceae</taxon>
        <taxon>Hemiselmis</taxon>
    </lineage>
</organism>
<dbReference type="Pfam" id="PF21014">
    <property type="entry name" value="Slowpoke_C"/>
    <property type="match status" value="1"/>
</dbReference>
<feature type="compositionally biased region" description="Low complexity" evidence="11">
    <location>
        <begin position="194"/>
        <end position="209"/>
    </location>
</feature>
<evidence type="ECO:0000256" key="8">
    <source>
        <dbReference type="ARBA" id="ARBA00023065"/>
    </source>
</evidence>
<evidence type="ECO:0000256" key="2">
    <source>
        <dbReference type="ARBA" id="ARBA00022448"/>
    </source>
</evidence>
<evidence type="ECO:0000256" key="9">
    <source>
        <dbReference type="ARBA" id="ARBA00023136"/>
    </source>
</evidence>
<evidence type="ECO:0000259" key="12">
    <source>
        <dbReference type="Pfam" id="PF21014"/>
    </source>
</evidence>
<gene>
    <name evidence="14" type="ORF">HTEP1355_LOCUS4803</name>
</gene>
<evidence type="ECO:0000256" key="10">
    <source>
        <dbReference type="ARBA" id="ARBA00023303"/>
    </source>
</evidence>
<dbReference type="GO" id="GO:0016020">
    <property type="term" value="C:membrane"/>
    <property type="evidence" value="ECO:0007669"/>
    <property type="project" value="UniProtKB-SubCell"/>
</dbReference>
<evidence type="ECO:0000256" key="7">
    <source>
        <dbReference type="ARBA" id="ARBA00022989"/>
    </source>
</evidence>
<dbReference type="PANTHER" id="PTHR10027">
    <property type="entry name" value="CALCIUM-ACTIVATED POTASSIUM CHANNEL ALPHA CHAIN"/>
    <property type="match status" value="1"/>
</dbReference>
<dbReference type="InterPro" id="IPR047871">
    <property type="entry name" value="K_chnl_Slo-like"/>
</dbReference>
<feature type="domain" description="Ca2+-activated K+ channel Slowpoke-like C-terminal" evidence="12">
    <location>
        <begin position="363"/>
        <end position="416"/>
    </location>
</feature>
<evidence type="ECO:0000256" key="4">
    <source>
        <dbReference type="ARBA" id="ARBA00022692"/>
    </source>
</evidence>